<organism evidence="2 3">
    <name type="scientific">Novosphingobium silvae</name>
    <dbReference type="NCBI Taxonomy" id="2692619"/>
    <lineage>
        <taxon>Bacteria</taxon>
        <taxon>Pseudomonadati</taxon>
        <taxon>Pseudomonadota</taxon>
        <taxon>Alphaproteobacteria</taxon>
        <taxon>Sphingomonadales</taxon>
        <taxon>Sphingomonadaceae</taxon>
        <taxon>Novosphingobium</taxon>
    </lineage>
</organism>
<protein>
    <submittedName>
        <fullName evidence="2">Uncharacterized protein</fullName>
    </submittedName>
</protein>
<dbReference type="RefSeq" id="WP_160987515.1">
    <property type="nucleotide sequence ID" value="NZ_WVTD01000036.1"/>
</dbReference>
<reference evidence="2 3" key="1">
    <citation type="submission" date="2019-12" db="EMBL/GenBank/DDBJ databases">
        <authorList>
            <person name="Feng G."/>
            <person name="Zhu H."/>
        </authorList>
    </citation>
    <scope>NUCLEOTIDE SEQUENCE [LARGE SCALE GENOMIC DNA]</scope>
    <source>
        <strain evidence="2 3">FGD1</strain>
    </source>
</reference>
<keyword evidence="3" id="KW-1185">Reference proteome</keyword>
<evidence type="ECO:0000313" key="3">
    <source>
        <dbReference type="Proteomes" id="UP000465810"/>
    </source>
</evidence>
<feature type="region of interest" description="Disordered" evidence="1">
    <location>
        <begin position="185"/>
        <end position="210"/>
    </location>
</feature>
<dbReference type="AlphaFoldDB" id="A0A7X4K9M5"/>
<dbReference type="Proteomes" id="UP000465810">
    <property type="component" value="Unassembled WGS sequence"/>
</dbReference>
<dbReference type="EMBL" id="WVTD01000036">
    <property type="protein sequence ID" value="MYM00253.1"/>
    <property type="molecule type" value="Genomic_DNA"/>
</dbReference>
<sequence length="210" mass="23170">MSVLAEEFEAGPRLAQLGMTTADLLDIVRGAVGARRNAVAFHPASAAGLFSWLEGTAQLRRVFLSKEGWELSRRDNIESVYNPRLGIKIIFQNAERAGDPIFEPMAANRKGAASARAVDLGQIELFPEHRIEKEQSVAELNANVWILFVEAQGPNVRAEFSRPKAISDEQYAGFHERILLVQDGEWDNPGPLSDDGEPPAEYEVTVSRKG</sequence>
<comment type="caution">
    <text evidence="2">The sequence shown here is derived from an EMBL/GenBank/DDBJ whole genome shotgun (WGS) entry which is preliminary data.</text>
</comment>
<evidence type="ECO:0000256" key="1">
    <source>
        <dbReference type="SAM" id="MobiDB-lite"/>
    </source>
</evidence>
<accession>A0A7X4K9M5</accession>
<name>A0A7X4K9M5_9SPHN</name>
<proteinExistence type="predicted"/>
<evidence type="ECO:0000313" key="2">
    <source>
        <dbReference type="EMBL" id="MYM00253.1"/>
    </source>
</evidence>
<gene>
    <name evidence="2" type="ORF">GR702_21140</name>
</gene>